<feature type="transmembrane region" description="Helical" evidence="1">
    <location>
        <begin position="187"/>
        <end position="206"/>
    </location>
</feature>
<gene>
    <name evidence="2" type="ORF">CSSPTR1EN2_LOCUS14399</name>
</gene>
<feature type="transmembrane region" description="Helical" evidence="1">
    <location>
        <begin position="164"/>
        <end position="181"/>
    </location>
</feature>
<feature type="transmembrane region" description="Helical" evidence="1">
    <location>
        <begin position="81"/>
        <end position="104"/>
    </location>
</feature>
<feature type="transmembrane region" description="Helical" evidence="1">
    <location>
        <begin position="45"/>
        <end position="69"/>
    </location>
</feature>
<feature type="transmembrane region" description="Helical" evidence="1">
    <location>
        <begin position="12"/>
        <end position="30"/>
    </location>
</feature>
<dbReference type="Pfam" id="PF13630">
    <property type="entry name" value="SdpI"/>
    <property type="match status" value="1"/>
</dbReference>
<keyword evidence="3" id="KW-1185">Reference proteome</keyword>
<dbReference type="EMBL" id="OZ019895">
    <property type="protein sequence ID" value="CAK9219267.1"/>
    <property type="molecule type" value="Genomic_DNA"/>
</dbReference>
<keyword evidence="1" id="KW-0812">Transmembrane</keyword>
<dbReference type="PANTHER" id="PTHR37810">
    <property type="entry name" value="IMMUNITY PROTEIN SDPI"/>
    <property type="match status" value="1"/>
</dbReference>
<feature type="transmembrane region" description="Helical" evidence="1">
    <location>
        <begin position="116"/>
        <end position="134"/>
    </location>
</feature>
<sequence>MESRIAGALKISAGLSATGVVCGFASWAWLPEHMDFFGVGEVPKLVGILLVPVIGIVLTLMVALIVSCDPLIATQDSSSRAAVAAMIAVPSFFSLPIQIILLWATWSDHKVGTTPFTVLASILLIILGFVFNYIEQNHVVGIRDLWTLQSAHVWEETHALASKMFAVTGVVGIVLAFFVPGGFWQEMLIIALFLIPSIAAVIYSFIIREDAQYQYIVR</sequence>
<keyword evidence="1" id="KW-1133">Transmembrane helix</keyword>
<evidence type="ECO:0000313" key="3">
    <source>
        <dbReference type="Proteomes" id="UP001497512"/>
    </source>
</evidence>
<name>A0ABP0UEH3_9BRYO</name>
<evidence type="ECO:0000313" key="2">
    <source>
        <dbReference type="EMBL" id="CAK9219267.1"/>
    </source>
</evidence>
<keyword evidence="1" id="KW-0472">Membrane</keyword>
<accession>A0ABP0UEH3</accession>
<organism evidence="2 3">
    <name type="scientific">Sphagnum troendelagicum</name>
    <dbReference type="NCBI Taxonomy" id="128251"/>
    <lineage>
        <taxon>Eukaryota</taxon>
        <taxon>Viridiplantae</taxon>
        <taxon>Streptophyta</taxon>
        <taxon>Embryophyta</taxon>
        <taxon>Bryophyta</taxon>
        <taxon>Sphagnophytina</taxon>
        <taxon>Sphagnopsida</taxon>
        <taxon>Sphagnales</taxon>
        <taxon>Sphagnaceae</taxon>
        <taxon>Sphagnum</taxon>
    </lineage>
</organism>
<dbReference type="PANTHER" id="PTHR37810:SF5">
    <property type="entry name" value="IMMUNITY PROTEIN SDPI"/>
    <property type="match status" value="1"/>
</dbReference>
<dbReference type="InterPro" id="IPR025962">
    <property type="entry name" value="SdpI/YhfL"/>
</dbReference>
<evidence type="ECO:0000256" key="1">
    <source>
        <dbReference type="SAM" id="Phobius"/>
    </source>
</evidence>
<proteinExistence type="predicted"/>
<reference evidence="2" key="1">
    <citation type="submission" date="2024-02" db="EMBL/GenBank/DDBJ databases">
        <authorList>
            <consortium name="ELIXIR-Norway"/>
            <consortium name="Elixir Norway"/>
        </authorList>
    </citation>
    <scope>NUCLEOTIDE SEQUENCE</scope>
</reference>
<protein>
    <submittedName>
        <fullName evidence="2">Uncharacterized protein</fullName>
    </submittedName>
</protein>
<dbReference type="Proteomes" id="UP001497512">
    <property type="component" value="Chromosome 3"/>
</dbReference>